<dbReference type="PROSITE" id="PS50157">
    <property type="entry name" value="ZINC_FINGER_C2H2_2"/>
    <property type="match status" value="1"/>
</dbReference>
<dbReference type="Gene3D" id="3.30.160.60">
    <property type="entry name" value="Classic Zinc Finger"/>
    <property type="match status" value="1"/>
</dbReference>
<accession>A0A3Q4H653</accession>
<dbReference type="STRING" id="32507.ENSNBRP00000017231"/>
<dbReference type="InterPro" id="IPR013087">
    <property type="entry name" value="Znf_C2H2_type"/>
</dbReference>
<dbReference type="InterPro" id="IPR036236">
    <property type="entry name" value="Znf_C2H2_sf"/>
</dbReference>
<dbReference type="OMA" id="MHHASVE"/>
<keyword evidence="1" id="KW-0863">Zinc-finger</keyword>
<dbReference type="Ensembl" id="ENSNBRT00000017697.1">
    <property type="protein sequence ID" value="ENSNBRP00000017231.1"/>
    <property type="gene ID" value="ENSNBRG00000013318.1"/>
</dbReference>
<name>A0A3Q4H653_NEOBR</name>
<evidence type="ECO:0000313" key="3">
    <source>
        <dbReference type="Ensembl" id="ENSNBRP00000017231.1"/>
    </source>
</evidence>
<sequence length="122" mass="13747">MEEIKTEPVDFVKEFQEYLTQQTQHVNMISGSVCGEKETAESFQAGEKKQNGLDPPSVEVRLSVEDGSDVQMDGLERTCDGKYKCSYCSYANKGMARLIEHIRIHTGQSSHHVNIPDIQLIK</sequence>
<dbReference type="Bgee" id="ENSNBRG00000013318">
    <property type="expression patterns" value="Expressed in brain and 2 other cell types or tissues"/>
</dbReference>
<evidence type="ECO:0000256" key="1">
    <source>
        <dbReference type="PROSITE-ProRule" id="PRU00042"/>
    </source>
</evidence>
<dbReference type="FunFam" id="3.30.160.60:FF:001097">
    <property type="entry name" value="IKAROS family zinc finger 5"/>
    <property type="match status" value="1"/>
</dbReference>
<keyword evidence="1" id="KW-0862">Zinc</keyword>
<keyword evidence="4" id="KW-1185">Reference proteome</keyword>
<reference evidence="3" key="2">
    <citation type="submission" date="2025-09" db="UniProtKB">
        <authorList>
            <consortium name="Ensembl"/>
        </authorList>
    </citation>
    <scope>IDENTIFICATION</scope>
</reference>
<organism evidence="3 4">
    <name type="scientific">Neolamprologus brichardi</name>
    <name type="common">Fairy cichlid</name>
    <name type="synonym">Lamprologus brichardi</name>
    <dbReference type="NCBI Taxonomy" id="32507"/>
    <lineage>
        <taxon>Eukaryota</taxon>
        <taxon>Metazoa</taxon>
        <taxon>Chordata</taxon>
        <taxon>Craniata</taxon>
        <taxon>Vertebrata</taxon>
        <taxon>Euteleostomi</taxon>
        <taxon>Actinopterygii</taxon>
        <taxon>Neopterygii</taxon>
        <taxon>Teleostei</taxon>
        <taxon>Neoteleostei</taxon>
        <taxon>Acanthomorphata</taxon>
        <taxon>Ovalentaria</taxon>
        <taxon>Cichlomorphae</taxon>
        <taxon>Cichliformes</taxon>
        <taxon>Cichlidae</taxon>
        <taxon>African cichlids</taxon>
        <taxon>Pseudocrenilabrinae</taxon>
        <taxon>Lamprologini</taxon>
        <taxon>Neolamprologus</taxon>
    </lineage>
</organism>
<evidence type="ECO:0000259" key="2">
    <source>
        <dbReference type="PROSITE" id="PS50157"/>
    </source>
</evidence>
<protein>
    <submittedName>
        <fullName evidence="3">Zinc finger protein Pegasus-like</fullName>
    </submittedName>
</protein>
<reference evidence="3" key="1">
    <citation type="submission" date="2025-08" db="UniProtKB">
        <authorList>
            <consortium name="Ensembl"/>
        </authorList>
    </citation>
    <scope>IDENTIFICATION</scope>
</reference>
<dbReference type="SUPFAM" id="SSF57667">
    <property type="entry name" value="beta-beta-alpha zinc fingers"/>
    <property type="match status" value="1"/>
</dbReference>
<feature type="domain" description="C2H2-type" evidence="2">
    <location>
        <begin position="83"/>
        <end position="110"/>
    </location>
</feature>
<dbReference type="Proteomes" id="UP000261580">
    <property type="component" value="Unassembled WGS sequence"/>
</dbReference>
<keyword evidence="1" id="KW-0479">Metal-binding</keyword>
<dbReference type="AlphaFoldDB" id="A0A3Q4H653"/>
<proteinExistence type="predicted"/>
<evidence type="ECO:0000313" key="4">
    <source>
        <dbReference type="Proteomes" id="UP000261580"/>
    </source>
</evidence>
<dbReference type="GO" id="GO:0008270">
    <property type="term" value="F:zinc ion binding"/>
    <property type="evidence" value="ECO:0007669"/>
    <property type="project" value="UniProtKB-KW"/>
</dbReference>
<dbReference type="GeneTree" id="ENSGT00940000155035"/>